<dbReference type="GO" id="GO:2001238">
    <property type="term" value="P:positive regulation of extrinsic apoptotic signaling pathway"/>
    <property type="evidence" value="ECO:0007669"/>
    <property type="project" value="UniProtKB-UniRule"/>
</dbReference>
<dbReference type="GO" id="GO:0097284">
    <property type="term" value="P:hepatocyte apoptotic process"/>
    <property type="evidence" value="ECO:0007669"/>
    <property type="project" value="Ensembl"/>
</dbReference>
<dbReference type="OMA" id="DMDHSIH"/>
<reference evidence="12" key="2">
    <citation type="submission" date="2025-09" db="UniProtKB">
        <authorList>
            <consortium name="Ensembl"/>
        </authorList>
    </citation>
    <scope>IDENTIFICATION</scope>
</reference>
<dbReference type="GO" id="GO:2001244">
    <property type="term" value="P:positive regulation of intrinsic apoptotic signaling pathway"/>
    <property type="evidence" value="ECO:0007669"/>
    <property type="project" value="UniProtKB-UniRule"/>
</dbReference>
<keyword evidence="2 11" id="KW-0963">Cytoplasm</keyword>
<dbReference type="GO" id="GO:0031334">
    <property type="term" value="P:positive regulation of protein-containing complex assembly"/>
    <property type="evidence" value="ECO:0007669"/>
    <property type="project" value="Ensembl"/>
</dbReference>
<dbReference type="GO" id="GO:2000045">
    <property type="term" value="P:regulation of G1/S transition of mitotic cell cycle"/>
    <property type="evidence" value="ECO:0007669"/>
    <property type="project" value="Ensembl"/>
</dbReference>
<comment type="subunit">
    <text evidence="10">Interacts with ITCH. Interacts with MTCH2.</text>
</comment>
<proteinExistence type="predicted"/>
<dbReference type="GO" id="GO:2000271">
    <property type="term" value="P:positive regulation of fibroblast apoptotic process"/>
    <property type="evidence" value="ECO:0007669"/>
    <property type="project" value="Ensembl"/>
</dbReference>
<dbReference type="GO" id="GO:0090200">
    <property type="term" value="P:positive regulation of release of cytochrome c from mitochondria"/>
    <property type="evidence" value="ECO:0007669"/>
    <property type="project" value="Ensembl"/>
</dbReference>
<evidence type="ECO:0000313" key="12">
    <source>
        <dbReference type="Ensembl" id="ENSJJAP00000019442.1"/>
    </source>
</evidence>
<dbReference type="Gene3D" id="1.10.437.10">
    <property type="entry name" value="Blc2-like"/>
    <property type="match status" value="1"/>
</dbReference>
<dbReference type="GO" id="GO:0042129">
    <property type="term" value="P:regulation of T cell proliferation"/>
    <property type="evidence" value="ECO:0007669"/>
    <property type="project" value="Ensembl"/>
</dbReference>
<evidence type="ECO:0000256" key="11">
    <source>
        <dbReference type="PIRNR" id="PIRNR038018"/>
    </source>
</evidence>
<name>A0A8C5LAN7_JACJA</name>
<dbReference type="GO" id="GO:0010918">
    <property type="term" value="P:positive regulation of mitochondrial membrane potential"/>
    <property type="evidence" value="ECO:0007669"/>
    <property type="project" value="Ensembl"/>
</dbReference>
<comment type="subcellular location">
    <subcellularLocation>
        <location evidence="11">Cytoplasm</location>
    </subcellularLocation>
    <subcellularLocation>
        <location evidence="11">Mitochondrion outer membrane</location>
    </subcellularLocation>
</comment>
<dbReference type="GO" id="GO:0031625">
    <property type="term" value="F:ubiquitin protein ligase binding"/>
    <property type="evidence" value="ECO:0007669"/>
    <property type="project" value="Ensembl"/>
</dbReference>
<sequence>MDSQGINGTGLRAENVTNLLVLGFLQIHSDSNFQQELEKLCLELPGQGHWQADGDDELQTDGSRISRCFYFEGRIEPDSERQEELIQNIARCLAHVGDEMECHIQPRLVSRLVEQFQNRSLSEEDRRDCLAKALEEVMQTFPRDMEIEKTKLIITMLLAKRVAGHTPSLLRDTFHTTVNFINQNLFAYVRNLVRN</sequence>
<dbReference type="GO" id="GO:0097345">
    <property type="term" value="P:mitochondrial outer membrane permeabilization"/>
    <property type="evidence" value="ECO:0007669"/>
    <property type="project" value="Ensembl"/>
</dbReference>
<dbReference type="GO" id="GO:0065003">
    <property type="term" value="P:protein-containing complex assembly"/>
    <property type="evidence" value="ECO:0007669"/>
    <property type="project" value="Ensembl"/>
</dbReference>
<dbReference type="GO" id="GO:0097435">
    <property type="term" value="P:supramolecular fiber organization"/>
    <property type="evidence" value="ECO:0007669"/>
    <property type="project" value="Ensembl"/>
</dbReference>
<evidence type="ECO:0000256" key="3">
    <source>
        <dbReference type="ARBA" id="ARBA00022703"/>
    </source>
</evidence>
<dbReference type="GO" id="GO:0033554">
    <property type="term" value="P:cellular response to stress"/>
    <property type="evidence" value="ECO:0007669"/>
    <property type="project" value="UniProtKB-ARBA"/>
</dbReference>
<dbReference type="AlphaFoldDB" id="A0A8C5LAN7"/>
<dbReference type="PANTHER" id="PTHR35447">
    <property type="entry name" value="BH3-INTERACTING DOMAIN DEATH AGONIST"/>
    <property type="match status" value="1"/>
</dbReference>
<evidence type="ECO:0000256" key="10">
    <source>
        <dbReference type="ARBA" id="ARBA00065681"/>
    </source>
</evidence>
<dbReference type="FunFam" id="1.10.437.10:FF:000010">
    <property type="entry name" value="BH3-interacting domain death agonist"/>
    <property type="match status" value="1"/>
</dbReference>
<evidence type="ECO:0000313" key="13">
    <source>
        <dbReference type="Proteomes" id="UP000694385"/>
    </source>
</evidence>
<dbReference type="GO" id="GO:0050678">
    <property type="term" value="P:regulation of epithelial cell proliferation"/>
    <property type="evidence" value="ECO:0007669"/>
    <property type="project" value="Ensembl"/>
</dbReference>
<keyword evidence="3 11" id="KW-0053">Apoptosis</keyword>
<dbReference type="SUPFAM" id="SSF56854">
    <property type="entry name" value="Bcl-2 inhibitors of programmed cell death"/>
    <property type="match status" value="1"/>
</dbReference>
<keyword evidence="13" id="KW-1185">Reference proteome</keyword>
<dbReference type="GeneTree" id="ENSGT00390000002868"/>
<dbReference type="GO" id="GO:0090150">
    <property type="term" value="P:establishment of protein localization to membrane"/>
    <property type="evidence" value="ECO:0007669"/>
    <property type="project" value="Ensembl"/>
</dbReference>
<comment type="function">
    <text evidence="7">Induces caspase activation and apoptosis. Allows the release of cytochrome c.</text>
</comment>
<dbReference type="GO" id="GO:0005741">
    <property type="term" value="C:mitochondrial outer membrane"/>
    <property type="evidence" value="ECO:0007669"/>
    <property type="project" value="UniProtKB-SubCell"/>
</dbReference>
<dbReference type="InterPro" id="IPR010479">
    <property type="entry name" value="BID"/>
</dbReference>
<dbReference type="GO" id="GO:0035556">
    <property type="term" value="P:intracellular signal transduction"/>
    <property type="evidence" value="ECO:0007669"/>
    <property type="project" value="UniProtKB-ARBA"/>
</dbReference>
<dbReference type="GO" id="GO:0042775">
    <property type="term" value="P:mitochondrial ATP synthesis coupled electron transport"/>
    <property type="evidence" value="ECO:0007669"/>
    <property type="project" value="Ensembl"/>
</dbReference>
<evidence type="ECO:0000256" key="4">
    <source>
        <dbReference type="ARBA" id="ARBA00022787"/>
    </source>
</evidence>
<reference evidence="12" key="1">
    <citation type="submission" date="2025-08" db="UniProtKB">
        <authorList>
            <consortium name="Ensembl"/>
        </authorList>
    </citation>
    <scope>IDENTIFICATION</scope>
</reference>
<dbReference type="GO" id="GO:0097191">
    <property type="term" value="P:extrinsic apoptotic signaling pathway"/>
    <property type="evidence" value="ECO:0007669"/>
    <property type="project" value="Ensembl"/>
</dbReference>
<dbReference type="InterPro" id="IPR036834">
    <property type="entry name" value="Bcl-2-like_sf"/>
</dbReference>
<dbReference type="PANTHER" id="PTHR35447:SF1">
    <property type="entry name" value="BH3-INTERACTING DOMAIN DEATH AGONIST"/>
    <property type="match status" value="1"/>
</dbReference>
<evidence type="ECO:0000256" key="8">
    <source>
        <dbReference type="ARBA" id="ARBA00057135"/>
    </source>
</evidence>
<evidence type="ECO:0000256" key="9">
    <source>
        <dbReference type="ARBA" id="ARBA00063031"/>
    </source>
</evidence>
<evidence type="ECO:0000256" key="7">
    <source>
        <dbReference type="ARBA" id="ARBA00055577"/>
    </source>
</evidence>
<comment type="function">
    <text evidence="8 11">Induces caspases and apoptosis. Counters the protective effect of BCL2.</text>
</comment>
<evidence type="ECO:0000256" key="1">
    <source>
        <dbReference type="ARBA" id="ARBA00015802"/>
    </source>
</evidence>
<dbReference type="Ensembl" id="ENSJJAT00000025978.1">
    <property type="protein sequence ID" value="ENSJJAP00000019442.1"/>
    <property type="gene ID" value="ENSJJAG00000020401.1"/>
</dbReference>
<organism evidence="12 13">
    <name type="scientific">Jaculus jaculus</name>
    <name type="common">Lesser Egyptian jerboa</name>
    <dbReference type="NCBI Taxonomy" id="51337"/>
    <lineage>
        <taxon>Eukaryota</taxon>
        <taxon>Metazoa</taxon>
        <taxon>Chordata</taxon>
        <taxon>Craniata</taxon>
        <taxon>Vertebrata</taxon>
        <taxon>Euteleostomi</taxon>
        <taxon>Mammalia</taxon>
        <taxon>Eutheria</taxon>
        <taxon>Euarchontoglires</taxon>
        <taxon>Glires</taxon>
        <taxon>Rodentia</taxon>
        <taxon>Myomorpha</taxon>
        <taxon>Dipodoidea</taxon>
        <taxon>Dipodidae</taxon>
        <taxon>Dipodinae</taxon>
        <taxon>Jaculus</taxon>
    </lineage>
</organism>
<protein>
    <recommendedName>
        <fullName evidence="1 11">BH3-interacting domain death agonist</fullName>
    </recommendedName>
</protein>
<dbReference type="Pfam" id="PF06393">
    <property type="entry name" value="BID"/>
    <property type="match status" value="1"/>
</dbReference>
<keyword evidence="5" id="KW-0496">Mitochondrion</keyword>
<evidence type="ECO:0000256" key="6">
    <source>
        <dbReference type="ARBA" id="ARBA00023136"/>
    </source>
</evidence>
<dbReference type="Proteomes" id="UP000694385">
    <property type="component" value="Unassembled WGS sequence"/>
</dbReference>
<accession>A0A8C5LAN7</accession>
<keyword evidence="4 11" id="KW-1000">Mitochondrion outer membrane</keyword>
<evidence type="ECO:0000256" key="2">
    <source>
        <dbReference type="ARBA" id="ARBA00022490"/>
    </source>
</evidence>
<evidence type="ECO:0000256" key="5">
    <source>
        <dbReference type="ARBA" id="ARBA00023128"/>
    </source>
</evidence>
<dbReference type="GO" id="GO:0005829">
    <property type="term" value="C:cytosol"/>
    <property type="evidence" value="ECO:0007669"/>
    <property type="project" value="UniProtKB-UniRule"/>
</dbReference>
<dbReference type="GO" id="GO:0001836">
    <property type="term" value="P:release of cytochrome c from mitochondria"/>
    <property type="evidence" value="ECO:0007669"/>
    <property type="project" value="Ensembl"/>
</dbReference>
<comment type="domain">
    <text evidence="11">Intact BH3 motif is required by BIK, BID, BAK, BAD and BAX for their pro-apoptotic activity and for their interaction with anti-apoptotic members of the Bcl-2 family.</text>
</comment>
<dbReference type="PIRSF" id="PIRSF038018">
    <property type="entry name" value="BID"/>
    <property type="match status" value="1"/>
</dbReference>
<dbReference type="GO" id="GO:0006626">
    <property type="term" value="P:protein targeting to mitochondrion"/>
    <property type="evidence" value="ECO:0007669"/>
    <property type="project" value="Ensembl"/>
</dbReference>
<keyword evidence="6 11" id="KW-0472">Membrane</keyword>
<dbReference type="GO" id="GO:1902230">
    <property type="term" value="P:negative regulation of intrinsic apoptotic signaling pathway in response to DNA damage"/>
    <property type="evidence" value="ECO:0007669"/>
    <property type="project" value="Ensembl"/>
</dbReference>
<comment type="subunit">
    <text evidence="9">Forms heterodimers either with the pro-apoptotic protein BAX or the anti-apoptotic protein BCL2. Interacts with PLEKHN1.</text>
</comment>